<dbReference type="InterPro" id="IPR013421">
    <property type="entry name" value="CRISPR-assoc_prot_Cas5_HALMA"/>
</dbReference>
<name>A0A133N0G3_CLOPF</name>
<evidence type="ECO:0000313" key="2">
    <source>
        <dbReference type="EMBL" id="KXA09769.1"/>
    </source>
</evidence>
<dbReference type="NCBIfam" id="TIGR02593">
    <property type="entry name" value="CRISPR_cas5"/>
    <property type="match status" value="1"/>
</dbReference>
<dbReference type="InterPro" id="IPR013422">
    <property type="entry name" value="CRISPR-assoc_prot_Cas5_N"/>
</dbReference>
<keyword evidence="1" id="KW-0051">Antiviral defense</keyword>
<protein>
    <submittedName>
        <fullName evidence="2">CRISPR-associated protein Cas5, Hmari subtype</fullName>
    </submittedName>
</protein>
<dbReference type="AlphaFoldDB" id="A0A133N0G3"/>
<dbReference type="GO" id="GO:0051607">
    <property type="term" value="P:defense response to virus"/>
    <property type="evidence" value="ECO:0007669"/>
    <property type="project" value="UniProtKB-KW"/>
</dbReference>
<proteinExistence type="predicted"/>
<dbReference type="Proteomes" id="UP000070646">
    <property type="component" value="Unassembled WGS sequence"/>
</dbReference>
<accession>A0A133N0G3</accession>
<organism evidence="2 3">
    <name type="scientific">Clostridium perfringens</name>
    <dbReference type="NCBI Taxonomy" id="1502"/>
    <lineage>
        <taxon>Bacteria</taxon>
        <taxon>Bacillati</taxon>
        <taxon>Bacillota</taxon>
        <taxon>Clostridia</taxon>
        <taxon>Eubacteriales</taxon>
        <taxon>Clostridiaceae</taxon>
        <taxon>Clostridium</taxon>
    </lineage>
</organism>
<evidence type="ECO:0000256" key="1">
    <source>
        <dbReference type="ARBA" id="ARBA00023118"/>
    </source>
</evidence>
<reference evidence="2 3" key="1">
    <citation type="submission" date="2016-01" db="EMBL/GenBank/DDBJ databases">
        <authorList>
            <person name="Oliw E.H."/>
        </authorList>
    </citation>
    <scope>NUCLEOTIDE SEQUENCE [LARGE SCALE GENOMIC DNA]</scope>
    <source>
        <strain evidence="2 3">MJR7757A</strain>
    </source>
</reference>
<gene>
    <name evidence="2" type="ORF">HMPREF3222_02261</name>
</gene>
<evidence type="ECO:0000313" key="3">
    <source>
        <dbReference type="Proteomes" id="UP000070646"/>
    </source>
</evidence>
<dbReference type="EMBL" id="LRPU01000116">
    <property type="protein sequence ID" value="KXA09769.1"/>
    <property type="molecule type" value="Genomic_DNA"/>
</dbReference>
<dbReference type="PATRIC" id="fig|1502.174.peg.2276"/>
<sequence length="293" mass="34061">MLKLILKELNITISLVKKRCSIMKALKFTLEGKTGFFKRPDVNSNLYFTYGHIHKVALLGILGAILGYGGYNQKNSKYKGQKSSKEESKLPEFYEKLKDLKVSIVPNNKNGVIGKKINIFNNSVGYASQEQGGNLIVKEQWLENPSWEIYILLDNEEAEKLSKAMINKNYVYMPYLGKNDHMADILNCEICECEESLEVNYIDSFFKKDTYKLSNKPKENDFDDFIEFDETSENNKEVTNEEPLYKYEEFLPLSLDEETSMYKTQSLVYTNSYLEKEKDSLIYKIKDKTIQFI</sequence>
<dbReference type="NCBIfam" id="TIGR02592">
    <property type="entry name" value="cas_Cas5h"/>
    <property type="match status" value="1"/>
</dbReference>
<comment type="caution">
    <text evidence="2">The sequence shown here is derived from an EMBL/GenBank/DDBJ whole genome shotgun (WGS) entry which is preliminary data.</text>
</comment>